<gene>
    <name evidence="1" type="ORF">glysoja_046538</name>
</gene>
<name>A0A0B2RQJ4_GLYSO</name>
<organism evidence="1">
    <name type="scientific">Glycine soja</name>
    <name type="common">Wild soybean</name>
    <dbReference type="NCBI Taxonomy" id="3848"/>
    <lineage>
        <taxon>Eukaryota</taxon>
        <taxon>Viridiplantae</taxon>
        <taxon>Streptophyta</taxon>
        <taxon>Embryophyta</taxon>
        <taxon>Tracheophyta</taxon>
        <taxon>Spermatophyta</taxon>
        <taxon>Magnoliopsida</taxon>
        <taxon>eudicotyledons</taxon>
        <taxon>Gunneridae</taxon>
        <taxon>Pentapetalae</taxon>
        <taxon>rosids</taxon>
        <taxon>fabids</taxon>
        <taxon>Fabales</taxon>
        <taxon>Fabaceae</taxon>
        <taxon>Papilionoideae</taxon>
        <taxon>50 kb inversion clade</taxon>
        <taxon>NPAAA clade</taxon>
        <taxon>indigoferoid/millettioid clade</taxon>
        <taxon>Phaseoleae</taxon>
        <taxon>Glycine</taxon>
        <taxon>Glycine subgen. Soja</taxon>
    </lineage>
</organism>
<protein>
    <submittedName>
        <fullName evidence="1">Uncharacterized protein</fullName>
    </submittedName>
</protein>
<evidence type="ECO:0000313" key="1">
    <source>
        <dbReference type="EMBL" id="KHN34563.1"/>
    </source>
</evidence>
<reference evidence="1" key="1">
    <citation type="submission" date="2014-07" db="EMBL/GenBank/DDBJ databases">
        <title>Identification of a novel salt tolerance gene in wild soybean by whole-genome sequencing.</title>
        <authorList>
            <person name="Lam H.-M."/>
            <person name="Qi X."/>
            <person name="Li M.-W."/>
            <person name="Liu X."/>
            <person name="Xie M."/>
            <person name="Ni M."/>
            <person name="Xu X."/>
        </authorList>
    </citation>
    <scope>NUCLEOTIDE SEQUENCE [LARGE SCALE GENOMIC DNA]</scope>
    <source>
        <tissue evidence="1">Root</tissue>
    </source>
</reference>
<dbReference type="AlphaFoldDB" id="A0A0B2RQJ4"/>
<sequence>MLDGTVRLPRQLFSGEAELGEMAQLAKGRRDLLKIFKELNINRIIDKYRQCCFNMSQTGDVTEHQSEQCLYQ</sequence>
<accession>A0A0B2RQJ4</accession>
<proteinExistence type="predicted"/>
<dbReference type="Proteomes" id="UP000053555">
    <property type="component" value="Unassembled WGS sequence"/>
</dbReference>
<dbReference type="EMBL" id="KN648839">
    <property type="protein sequence ID" value="KHN34563.1"/>
    <property type="molecule type" value="Genomic_DNA"/>
</dbReference>